<evidence type="ECO:0000313" key="3">
    <source>
        <dbReference type="Proteomes" id="UP000017396"/>
    </source>
</evidence>
<gene>
    <name evidence="2" type="ORF">GKIL_2238</name>
</gene>
<accession>U5QLK1</accession>
<reference evidence="2 3" key="1">
    <citation type="journal article" date="2013" name="PLoS ONE">
        <title>Cultivation and Complete Genome Sequencing of Gloeobacter kilaueensis sp. nov., from a Lava Cave in Kilauea Caldera, Hawai'i.</title>
        <authorList>
            <person name="Saw J.H."/>
            <person name="Schatz M."/>
            <person name="Brown M.V."/>
            <person name="Kunkel D.D."/>
            <person name="Foster J.S."/>
            <person name="Shick H."/>
            <person name="Christensen S."/>
            <person name="Hou S."/>
            <person name="Wan X."/>
            <person name="Donachie S.P."/>
        </authorList>
    </citation>
    <scope>NUCLEOTIDE SEQUENCE [LARGE SCALE GENOMIC DNA]</scope>
    <source>
        <strain evidence="3">JS</strain>
    </source>
</reference>
<evidence type="ECO:0000313" key="2">
    <source>
        <dbReference type="EMBL" id="AGY58484.1"/>
    </source>
</evidence>
<dbReference type="STRING" id="1183438.GKIL_2238"/>
<protein>
    <submittedName>
        <fullName evidence="2">Uncharacterized protein</fullName>
    </submittedName>
</protein>
<organism evidence="2 3">
    <name type="scientific">Gloeobacter kilaueensis (strain ATCC BAA-2537 / CCAP 1431/1 / ULC 316 / JS1)</name>
    <dbReference type="NCBI Taxonomy" id="1183438"/>
    <lineage>
        <taxon>Bacteria</taxon>
        <taxon>Bacillati</taxon>
        <taxon>Cyanobacteriota</taxon>
        <taxon>Cyanophyceae</taxon>
        <taxon>Gloeobacterales</taxon>
        <taxon>Gloeobacteraceae</taxon>
        <taxon>Gloeobacter</taxon>
    </lineage>
</organism>
<dbReference type="AlphaFoldDB" id="U5QLK1"/>
<name>U5QLK1_GLOK1</name>
<sequence>MLTTVIIAAALLTWAIHLVERGWHQREEALMLAGGLVVLTAGAVFFVYFLLSRLFGL</sequence>
<keyword evidence="1" id="KW-0812">Transmembrane</keyword>
<proteinExistence type="predicted"/>
<keyword evidence="1" id="KW-1133">Transmembrane helix</keyword>
<keyword evidence="3" id="KW-1185">Reference proteome</keyword>
<keyword evidence="1" id="KW-0472">Membrane</keyword>
<dbReference type="Proteomes" id="UP000017396">
    <property type="component" value="Chromosome"/>
</dbReference>
<dbReference type="RefSeq" id="WP_023173641.1">
    <property type="nucleotide sequence ID" value="NC_022600.1"/>
</dbReference>
<evidence type="ECO:0000256" key="1">
    <source>
        <dbReference type="SAM" id="Phobius"/>
    </source>
</evidence>
<feature type="transmembrane region" description="Helical" evidence="1">
    <location>
        <begin position="31"/>
        <end position="51"/>
    </location>
</feature>
<dbReference type="KEGG" id="glj:GKIL_2238"/>
<dbReference type="EMBL" id="CP003587">
    <property type="protein sequence ID" value="AGY58484.1"/>
    <property type="molecule type" value="Genomic_DNA"/>
</dbReference>
<dbReference type="HOGENOM" id="CLU_203210_0_0_3"/>